<gene>
    <name evidence="2" type="ORF">OOZ35_03630</name>
</gene>
<dbReference type="RefSeq" id="WP_191072818.1">
    <property type="nucleotide sequence ID" value="NZ_CAXQEU010000056.1"/>
</dbReference>
<evidence type="ECO:0000313" key="3">
    <source>
        <dbReference type="Proteomes" id="UP001149142"/>
    </source>
</evidence>
<keyword evidence="1" id="KW-0472">Membrane</keyword>
<protein>
    <submittedName>
        <fullName evidence="2">Uncharacterized protein</fullName>
    </submittedName>
</protein>
<dbReference type="EMBL" id="JAPFGC010000002">
    <property type="protein sequence ID" value="MDA0176577.1"/>
    <property type="molecule type" value="Genomic_DNA"/>
</dbReference>
<feature type="transmembrane region" description="Helical" evidence="1">
    <location>
        <begin position="7"/>
        <end position="30"/>
    </location>
</feature>
<name>A0ABT4RXM8_9FLAO</name>
<organism evidence="2 3">
    <name type="scientific">Mesoflavibacter profundi</name>
    <dbReference type="NCBI Taxonomy" id="2708110"/>
    <lineage>
        <taxon>Bacteria</taxon>
        <taxon>Pseudomonadati</taxon>
        <taxon>Bacteroidota</taxon>
        <taxon>Flavobacteriia</taxon>
        <taxon>Flavobacteriales</taxon>
        <taxon>Flavobacteriaceae</taxon>
        <taxon>Mesoflavibacter</taxon>
    </lineage>
</organism>
<proteinExistence type="predicted"/>
<accession>A0ABT4RXM8</accession>
<keyword evidence="1" id="KW-1133">Transmembrane helix</keyword>
<keyword evidence="1" id="KW-0812">Transmembrane</keyword>
<feature type="transmembrane region" description="Helical" evidence="1">
    <location>
        <begin position="42"/>
        <end position="60"/>
    </location>
</feature>
<reference evidence="2" key="1">
    <citation type="submission" date="2022-11" db="EMBL/GenBank/DDBJ databases">
        <title>Refractory cell wall polysaccharides provide important carbon source for microbial heterotrophs in the hadal ocean.</title>
        <authorList>
            <person name="Zhu X."/>
        </authorList>
    </citation>
    <scope>NUCLEOTIDE SEQUENCE</scope>
    <source>
        <strain evidence="2">MTRN7</strain>
    </source>
</reference>
<evidence type="ECO:0000313" key="2">
    <source>
        <dbReference type="EMBL" id="MDA0176577.1"/>
    </source>
</evidence>
<dbReference type="Proteomes" id="UP001149142">
    <property type="component" value="Unassembled WGS sequence"/>
</dbReference>
<keyword evidence="3" id="KW-1185">Reference proteome</keyword>
<comment type="caution">
    <text evidence="2">The sequence shown here is derived from an EMBL/GenBank/DDBJ whole genome shotgun (WGS) entry which is preliminary data.</text>
</comment>
<evidence type="ECO:0000256" key="1">
    <source>
        <dbReference type="SAM" id="Phobius"/>
    </source>
</evidence>
<sequence>MKTILKIFGLALLYLFIVYIEIIIAFLVFGSGASATEKSSTLTFQFIVYFLPLVIVILIGKRILKK</sequence>